<dbReference type="PIRSF" id="PIRSF000676">
    <property type="entry name" value="Homoser_kin"/>
    <property type="match status" value="1"/>
</dbReference>
<dbReference type="EC" id="2.7.1.39" evidence="7"/>
<feature type="domain" description="GHMP kinase C-terminal" evidence="9">
    <location>
        <begin position="200"/>
        <end position="276"/>
    </location>
</feature>
<keyword evidence="6" id="KW-0067">ATP-binding</keyword>
<feature type="domain" description="GHMP kinase N-terminal" evidence="8">
    <location>
        <begin position="56"/>
        <end position="138"/>
    </location>
</feature>
<dbReference type="UniPathway" id="UPA00050">
    <property type="reaction ID" value="UER00064"/>
</dbReference>
<evidence type="ECO:0000256" key="6">
    <source>
        <dbReference type="ARBA" id="ARBA00022840"/>
    </source>
</evidence>
<name>A0A829H3L0_LACPA</name>
<evidence type="ECO:0000256" key="5">
    <source>
        <dbReference type="ARBA" id="ARBA00022777"/>
    </source>
</evidence>
<dbReference type="AlphaFoldDB" id="A0A829H3L0"/>
<evidence type="ECO:0000256" key="4">
    <source>
        <dbReference type="ARBA" id="ARBA00022741"/>
    </source>
</evidence>
<evidence type="ECO:0000256" key="1">
    <source>
        <dbReference type="ARBA" id="ARBA00022605"/>
    </source>
</evidence>
<evidence type="ECO:0000256" key="3">
    <source>
        <dbReference type="ARBA" id="ARBA00022697"/>
    </source>
</evidence>
<dbReference type="SUPFAM" id="SSF54211">
    <property type="entry name" value="Ribosomal protein S5 domain 2-like"/>
    <property type="match status" value="1"/>
</dbReference>
<accession>A0A829H3L0</accession>
<dbReference type="InterPro" id="IPR020568">
    <property type="entry name" value="Ribosomal_Su5_D2-typ_SF"/>
</dbReference>
<keyword evidence="3" id="KW-0791">Threonine biosynthesis</keyword>
<keyword evidence="1" id="KW-0028">Amino-acid biosynthesis</keyword>
<dbReference type="NCBIfam" id="TIGR00191">
    <property type="entry name" value="thrB"/>
    <property type="match status" value="1"/>
</dbReference>
<dbReference type="EMBL" id="ANKE01000669">
    <property type="protein sequence ID" value="EPC70589.1"/>
    <property type="molecule type" value="Genomic_DNA"/>
</dbReference>
<proteinExistence type="inferred from homology"/>
<keyword evidence="2" id="KW-0808">Transferase</keyword>
<dbReference type="InterPro" id="IPR014721">
    <property type="entry name" value="Ribsml_uS5_D2-typ_fold_subgr"/>
</dbReference>
<dbReference type="Proteomes" id="UP000014244">
    <property type="component" value="Unassembled WGS sequence"/>
</dbReference>
<dbReference type="PRINTS" id="PR00958">
    <property type="entry name" value="HOMSERKINASE"/>
</dbReference>
<dbReference type="Gene3D" id="3.30.70.890">
    <property type="entry name" value="GHMP kinase, C-terminal domain"/>
    <property type="match status" value="1"/>
</dbReference>
<evidence type="ECO:0000313" key="10">
    <source>
        <dbReference type="EMBL" id="EPC70589.1"/>
    </source>
</evidence>
<dbReference type="SUPFAM" id="SSF55060">
    <property type="entry name" value="GHMP Kinase, C-terminal domain"/>
    <property type="match status" value="1"/>
</dbReference>
<dbReference type="GO" id="GO:0004413">
    <property type="term" value="F:homoserine kinase activity"/>
    <property type="evidence" value="ECO:0007669"/>
    <property type="project" value="UniProtKB-UniRule"/>
</dbReference>
<dbReference type="HAMAP" id="MF_00384">
    <property type="entry name" value="Homoser_kinase"/>
    <property type="match status" value="1"/>
</dbReference>
<evidence type="ECO:0000256" key="7">
    <source>
        <dbReference type="NCBIfam" id="TIGR00191"/>
    </source>
</evidence>
<dbReference type="InterPro" id="IPR036554">
    <property type="entry name" value="GHMP_kinase_C_sf"/>
</dbReference>
<protein>
    <recommendedName>
        <fullName evidence="7">Homoserine kinase</fullName>
        <ecNumber evidence="7">2.7.1.39</ecNumber>
    </recommendedName>
</protein>
<dbReference type="Pfam" id="PF08544">
    <property type="entry name" value="GHMP_kinases_C"/>
    <property type="match status" value="1"/>
</dbReference>
<sequence>YSTMISVSVPATSANLAVGFDVLGLALDLKAHFTFEMSTQKLEIIGDDPAFANSENLIYQAFSKFAEAIDQPVPNLRIVVDSAVPSARGLGSSAICVVGGIAAANAWYQAGWDDTALLRFATEMEGHPDNAAPAIYGQLCATIMAQNEPVVRQYTVSSKLHFVTLIPDYAVSTADARRILPRTMTYADATYQMGRCTLMTRALADGDMSLLRQVATDRMQEPYRAELIPDYSAAHQVVQTAGGVLLISGSGSTMLAITDSFVAAAQVQAQAQESWKKWQVQVVAPSQQGVQVEQFE</sequence>
<dbReference type="InterPro" id="IPR006204">
    <property type="entry name" value="GHMP_kinase_N_dom"/>
</dbReference>
<organism evidence="10 11">
    <name type="scientific">Lacticaseibacillus paracasei subsp. paracasei Lpp41</name>
    <dbReference type="NCBI Taxonomy" id="1256208"/>
    <lineage>
        <taxon>Bacteria</taxon>
        <taxon>Bacillati</taxon>
        <taxon>Bacillota</taxon>
        <taxon>Bacilli</taxon>
        <taxon>Lactobacillales</taxon>
        <taxon>Lactobacillaceae</taxon>
        <taxon>Lacticaseibacillus</taxon>
    </lineage>
</organism>
<gene>
    <name evidence="10" type="ORF">Lpp41_14093</name>
</gene>
<dbReference type="Gene3D" id="3.30.230.10">
    <property type="match status" value="1"/>
</dbReference>
<keyword evidence="5 10" id="KW-0418">Kinase</keyword>
<dbReference type="InterPro" id="IPR013750">
    <property type="entry name" value="GHMP_kinase_C_dom"/>
</dbReference>
<keyword evidence="4" id="KW-0547">Nucleotide-binding</keyword>
<dbReference type="Pfam" id="PF00288">
    <property type="entry name" value="GHMP_kinases_N"/>
    <property type="match status" value="1"/>
</dbReference>
<dbReference type="InterPro" id="IPR000870">
    <property type="entry name" value="Homoserine_kinase"/>
</dbReference>
<evidence type="ECO:0000259" key="9">
    <source>
        <dbReference type="Pfam" id="PF08544"/>
    </source>
</evidence>
<evidence type="ECO:0000313" key="11">
    <source>
        <dbReference type="Proteomes" id="UP000014244"/>
    </source>
</evidence>
<comment type="caution">
    <text evidence="10">The sequence shown here is derived from an EMBL/GenBank/DDBJ whole genome shotgun (WGS) entry which is preliminary data.</text>
</comment>
<dbReference type="GO" id="GO:0005524">
    <property type="term" value="F:ATP binding"/>
    <property type="evidence" value="ECO:0007669"/>
    <property type="project" value="UniProtKB-KW"/>
</dbReference>
<feature type="non-terminal residue" evidence="10">
    <location>
        <position position="1"/>
    </location>
</feature>
<dbReference type="PANTHER" id="PTHR20861:SF1">
    <property type="entry name" value="HOMOSERINE KINASE"/>
    <property type="match status" value="1"/>
</dbReference>
<evidence type="ECO:0000256" key="2">
    <source>
        <dbReference type="ARBA" id="ARBA00022679"/>
    </source>
</evidence>
<dbReference type="GO" id="GO:0009088">
    <property type="term" value="P:threonine biosynthetic process"/>
    <property type="evidence" value="ECO:0007669"/>
    <property type="project" value="UniProtKB-UniRule"/>
</dbReference>
<dbReference type="PANTHER" id="PTHR20861">
    <property type="entry name" value="HOMOSERINE/4-DIPHOSPHOCYTIDYL-2-C-METHYL-D-ERYTHRITOL KINASE"/>
    <property type="match status" value="1"/>
</dbReference>
<evidence type="ECO:0000259" key="8">
    <source>
        <dbReference type="Pfam" id="PF00288"/>
    </source>
</evidence>
<reference evidence="10 11" key="1">
    <citation type="journal article" date="2013" name="PLoS ONE">
        <title>Lactobacillus paracasei comparative genomics: towards species pan-genome definition and exploitation of diversity.</title>
        <authorList>
            <person name="Smokvina T."/>
            <person name="Wels M."/>
            <person name="Polka J."/>
            <person name="Chervaux C."/>
            <person name="Brisse S."/>
            <person name="Boekhorst J."/>
            <person name="van Hylckama Vlieg J.E."/>
            <person name="Siezen R.J."/>
        </authorList>
    </citation>
    <scope>NUCLEOTIDE SEQUENCE [LARGE SCALE GENOMIC DNA]</scope>
    <source>
        <strain evidence="10 11">Lpp41</strain>
    </source>
</reference>